<evidence type="ECO:0000313" key="3">
    <source>
        <dbReference type="EMBL" id="SHG46029.1"/>
    </source>
</evidence>
<evidence type="ECO:0008006" key="5">
    <source>
        <dbReference type="Google" id="ProtNLM"/>
    </source>
</evidence>
<reference evidence="4" key="1">
    <citation type="submission" date="2016-11" db="EMBL/GenBank/DDBJ databases">
        <authorList>
            <person name="Varghese N."/>
            <person name="Submissions S."/>
        </authorList>
    </citation>
    <scope>NUCLEOTIDE SEQUENCE [LARGE SCALE GENOMIC DNA]</scope>
    <source>
        <strain evidence="4">DSM 16990</strain>
    </source>
</reference>
<accession>A0A1M5K0M6</accession>
<proteinExistence type="predicted"/>
<dbReference type="OrthoDB" id="1323002at2"/>
<dbReference type="EMBL" id="FQUQ01000005">
    <property type="protein sequence ID" value="SHG46029.1"/>
    <property type="molecule type" value="Genomic_DNA"/>
</dbReference>
<gene>
    <name evidence="3" type="ORF">SAMN04488522_105570</name>
</gene>
<feature type="chain" id="PRO_5012386709" description="Lipoprotein" evidence="2">
    <location>
        <begin position="21"/>
        <end position="363"/>
    </location>
</feature>
<feature type="region of interest" description="Disordered" evidence="1">
    <location>
        <begin position="24"/>
        <end position="44"/>
    </location>
</feature>
<protein>
    <recommendedName>
        <fullName evidence="5">Lipoprotein</fullName>
    </recommendedName>
</protein>
<feature type="signal peptide" evidence="2">
    <location>
        <begin position="1"/>
        <end position="20"/>
    </location>
</feature>
<dbReference type="Proteomes" id="UP000184287">
    <property type="component" value="Unassembled WGS sequence"/>
</dbReference>
<keyword evidence="4" id="KW-1185">Reference proteome</keyword>
<evidence type="ECO:0000256" key="2">
    <source>
        <dbReference type="SAM" id="SignalP"/>
    </source>
</evidence>
<dbReference type="PROSITE" id="PS51257">
    <property type="entry name" value="PROKAR_LIPOPROTEIN"/>
    <property type="match status" value="1"/>
</dbReference>
<dbReference type="RefSeq" id="WP_073235500.1">
    <property type="nucleotide sequence ID" value="NZ_FQUQ01000005.1"/>
</dbReference>
<feature type="compositionally biased region" description="Low complexity" evidence="1">
    <location>
        <begin position="31"/>
        <end position="41"/>
    </location>
</feature>
<evidence type="ECO:0000256" key="1">
    <source>
        <dbReference type="SAM" id="MobiDB-lite"/>
    </source>
</evidence>
<dbReference type="AlphaFoldDB" id="A0A1M5K0M6"/>
<name>A0A1M5K0M6_9SPHI</name>
<organism evidence="3 4">
    <name type="scientific">Pedobacter caeni</name>
    <dbReference type="NCBI Taxonomy" id="288992"/>
    <lineage>
        <taxon>Bacteria</taxon>
        <taxon>Pseudomonadati</taxon>
        <taxon>Bacteroidota</taxon>
        <taxon>Sphingobacteriia</taxon>
        <taxon>Sphingobacteriales</taxon>
        <taxon>Sphingobacteriaceae</taxon>
        <taxon>Pedobacter</taxon>
    </lineage>
</organism>
<evidence type="ECO:0000313" key="4">
    <source>
        <dbReference type="Proteomes" id="UP000184287"/>
    </source>
</evidence>
<keyword evidence="2" id="KW-0732">Signal</keyword>
<sequence length="363" mass="41466">MKIKQALILSSCFMLMLSSACTTNTSKKKGSNSGTSDTSSGQQVLPAVKDQSELLRKLLKARHIYPFHVVPSPESKDTYVVLYQQSSEKKAPKDIYFYTEDELFFYAAKVQLINDKEVRLTSKKLVMQEESTYCTIDSTVNNVKIAGKDYISLVYRKEFKGTAIVEKFIDFQLIDLSSLDNYTLGFEGVYSFKCKECLEGRLTNEKKLEGKPELLAFLKGMVAKSPHVYHPSEKDKDPYHVLNYEIKWEKDNQASNHMANGHGELEFPVRTTYYHTNLFNLNQGTEVETAENEQYLFKSFFCGSVIGFDKQKKLYFPVMIESCNGFCSKNISINAGVLKISYEDEVSYEVPLADLVFDKQKEK</sequence>